<dbReference type="Pfam" id="PF00005">
    <property type="entry name" value="ABC_tran"/>
    <property type="match status" value="1"/>
</dbReference>
<dbReference type="RefSeq" id="WP_093889195.1">
    <property type="nucleotide sequence ID" value="NZ_FOQY01000017.1"/>
</dbReference>
<dbReference type="InterPro" id="IPR027417">
    <property type="entry name" value="P-loop_NTPase"/>
</dbReference>
<gene>
    <name evidence="6" type="ORF">SAMN05216275_11776</name>
</gene>
<dbReference type="InterPro" id="IPR017871">
    <property type="entry name" value="ABC_transporter-like_CS"/>
</dbReference>
<dbReference type="GO" id="GO:0005886">
    <property type="term" value="C:plasma membrane"/>
    <property type="evidence" value="ECO:0007669"/>
    <property type="project" value="TreeGrafter"/>
</dbReference>
<dbReference type="PROSITE" id="PS00211">
    <property type="entry name" value="ABC_TRANSPORTER_1"/>
    <property type="match status" value="1"/>
</dbReference>
<dbReference type="CDD" id="cd03255">
    <property type="entry name" value="ABC_MJ0796_LolCDE_FtsE"/>
    <property type="match status" value="1"/>
</dbReference>
<dbReference type="InterPro" id="IPR017911">
    <property type="entry name" value="MacB-like_ATP-bd"/>
</dbReference>
<feature type="region of interest" description="Disordered" evidence="4">
    <location>
        <begin position="218"/>
        <end position="288"/>
    </location>
</feature>
<dbReference type="GeneID" id="96300492"/>
<reference evidence="7" key="1">
    <citation type="submission" date="2016-10" db="EMBL/GenBank/DDBJ databases">
        <authorList>
            <person name="Varghese N."/>
            <person name="Submissions S."/>
        </authorList>
    </citation>
    <scope>NUCLEOTIDE SEQUENCE [LARGE SCALE GENOMIC DNA]</scope>
    <source>
        <strain evidence="7">CGMCC 4.2126</strain>
    </source>
</reference>
<dbReference type="Proteomes" id="UP000199111">
    <property type="component" value="Unassembled WGS sequence"/>
</dbReference>
<evidence type="ECO:0000256" key="2">
    <source>
        <dbReference type="ARBA" id="ARBA00022741"/>
    </source>
</evidence>
<dbReference type="PROSITE" id="PS50893">
    <property type="entry name" value="ABC_TRANSPORTER_2"/>
    <property type="match status" value="1"/>
</dbReference>
<protein>
    <submittedName>
        <fullName evidence="6">Putative ABC transport system ATP-binding protein</fullName>
    </submittedName>
</protein>
<keyword evidence="7" id="KW-1185">Reference proteome</keyword>
<feature type="domain" description="ABC transporter" evidence="5">
    <location>
        <begin position="5"/>
        <end position="240"/>
    </location>
</feature>
<keyword evidence="3 6" id="KW-0067">ATP-binding</keyword>
<dbReference type="GO" id="GO:0016887">
    <property type="term" value="F:ATP hydrolysis activity"/>
    <property type="evidence" value="ECO:0007669"/>
    <property type="project" value="InterPro"/>
</dbReference>
<dbReference type="SUPFAM" id="SSF52540">
    <property type="entry name" value="P-loop containing nucleoside triphosphate hydrolases"/>
    <property type="match status" value="1"/>
</dbReference>
<accession>A0A1I3WTG1</accession>
<organism evidence="6 7">
    <name type="scientific">Streptosporangium canum</name>
    <dbReference type="NCBI Taxonomy" id="324952"/>
    <lineage>
        <taxon>Bacteria</taxon>
        <taxon>Bacillati</taxon>
        <taxon>Actinomycetota</taxon>
        <taxon>Actinomycetes</taxon>
        <taxon>Streptosporangiales</taxon>
        <taxon>Streptosporangiaceae</taxon>
        <taxon>Streptosporangium</taxon>
    </lineage>
</organism>
<keyword evidence="1" id="KW-0813">Transport</keyword>
<evidence type="ECO:0000313" key="6">
    <source>
        <dbReference type="EMBL" id="SFK09756.1"/>
    </source>
</evidence>
<evidence type="ECO:0000313" key="7">
    <source>
        <dbReference type="Proteomes" id="UP000199111"/>
    </source>
</evidence>
<dbReference type="GO" id="GO:0022857">
    <property type="term" value="F:transmembrane transporter activity"/>
    <property type="evidence" value="ECO:0007669"/>
    <property type="project" value="TreeGrafter"/>
</dbReference>
<dbReference type="GO" id="GO:0005524">
    <property type="term" value="F:ATP binding"/>
    <property type="evidence" value="ECO:0007669"/>
    <property type="project" value="UniProtKB-KW"/>
</dbReference>
<name>A0A1I3WTG1_9ACTN</name>
<evidence type="ECO:0000259" key="5">
    <source>
        <dbReference type="PROSITE" id="PS50893"/>
    </source>
</evidence>
<feature type="compositionally biased region" description="Low complexity" evidence="4">
    <location>
        <begin position="220"/>
        <end position="260"/>
    </location>
</feature>
<evidence type="ECO:0000256" key="3">
    <source>
        <dbReference type="ARBA" id="ARBA00022840"/>
    </source>
</evidence>
<dbReference type="InterPro" id="IPR003593">
    <property type="entry name" value="AAA+_ATPase"/>
</dbReference>
<dbReference type="AlphaFoldDB" id="A0A1I3WTG1"/>
<evidence type="ECO:0000256" key="1">
    <source>
        <dbReference type="ARBA" id="ARBA00022448"/>
    </source>
</evidence>
<dbReference type="InterPro" id="IPR003439">
    <property type="entry name" value="ABC_transporter-like_ATP-bd"/>
</dbReference>
<keyword evidence="2" id="KW-0547">Nucleotide-binding</keyword>
<proteinExistence type="predicted"/>
<sequence length="288" mass="29780">MSVVLEGTGLVKRFGPAVALGGVGLAVHTGEAVAIMGPSGSGKSTLLHCLAGIMKPDAGEVHLLGLRIDAMGERQRSALRRTRFGFVFQFGQLLPELPAEENVALPLMLGGVSRADAVRQAREWFGPLGLGGMEGRRPGELSGGQAQRVAIARALVTRPAVIFADEPTGALDQSTGHDTMRLLVEATKHNGASLVVVTHDHQVARWCDRVVEVRDGQIIPGRHGARPPAGHGAHPSAGHGAHPSAGHGAHPSAGHGAHPSSGHDPRHPVPGQGVTREPATQILPGVSG</sequence>
<dbReference type="InterPro" id="IPR015854">
    <property type="entry name" value="ABC_transpr_LolD-like"/>
</dbReference>
<dbReference type="Gene3D" id="3.40.50.300">
    <property type="entry name" value="P-loop containing nucleotide triphosphate hydrolases"/>
    <property type="match status" value="1"/>
</dbReference>
<dbReference type="EMBL" id="FOQY01000017">
    <property type="protein sequence ID" value="SFK09756.1"/>
    <property type="molecule type" value="Genomic_DNA"/>
</dbReference>
<dbReference type="PANTHER" id="PTHR24220">
    <property type="entry name" value="IMPORT ATP-BINDING PROTEIN"/>
    <property type="match status" value="1"/>
</dbReference>
<evidence type="ECO:0000256" key="4">
    <source>
        <dbReference type="SAM" id="MobiDB-lite"/>
    </source>
</evidence>
<dbReference type="PANTHER" id="PTHR24220:SF685">
    <property type="entry name" value="ABC TRANSPORTER RELATED"/>
    <property type="match status" value="1"/>
</dbReference>
<dbReference type="SMART" id="SM00382">
    <property type="entry name" value="AAA"/>
    <property type="match status" value="1"/>
</dbReference>